<dbReference type="EMBL" id="CAVLEF010000280">
    <property type="protein sequence ID" value="CAK1555485.1"/>
    <property type="molecule type" value="Genomic_DNA"/>
</dbReference>
<dbReference type="InterPro" id="IPR001878">
    <property type="entry name" value="Znf_CCHC"/>
</dbReference>
<evidence type="ECO:0000313" key="4">
    <source>
        <dbReference type="EMBL" id="CAK1555485.1"/>
    </source>
</evidence>
<keyword evidence="5" id="KW-1185">Reference proteome</keyword>
<dbReference type="Pfam" id="PF14223">
    <property type="entry name" value="Retrotran_gag_2"/>
    <property type="match status" value="1"/>
</dbReference>
<evidence type="ECO:0000313" key="5">
    <source>
        <dbReference type="Proteomes" id="UP001497472"/>
    </source>
</evidence>
<proteinExistence type="predicted"/>
<keyword evidence="1" id="KW-0863">Zinc-finger</keyword>
<name>A0AAV1K2X4_9NEOP</name>
<evidence type="ECO:0000256" key="2">
    <source>
        <dbReference type="SAM" id="MobiDB-lite"/>
    </source>
</evidence>
<feature type="compositionally biased region" description="Polar residues" evidence="2">
    <location>
        <begin position="199"/>
        <end position="218"/>
    </location>
</feature>
<dbReference type="PANTHER" id="PTHR47481">
    <property type="match status" value="1"/>
</dbReference>
<protein>
    <recommendedName>
        <fullName evidence="3">CCHC-type domain-containing protein</fullName>
    </recommendedName>
</protein>
<dbReference type="Pfam" id="PF00098">
    <property type="entry name" value="zf-CCHC"/>
    <property type="match status" value="1"/>
</dbReference>
<evidence type="ECO:0000256" key="1">
    <source>
        <dbReference type="PROSITE-ProRule" id="PRU00047"/>
    </source>
</evidence>
<reference evidence="4 5" key="1">
    <citation type="submission" date="2023-11" db="EMBL/GenBank/DDBJ databases">
        <authorList>
            <person name="Okamura Y."/>
        </authorList>
    </citation>
    <scope>NUCLEOTIDE SEQUENCE [LARGE SCALE GENOMIC DNA]</scope>
</reference>
<evidence type="ECO:0000259" key="3">
    <source>
        <dbReference type="PROSITE" id="PS50158"/>
    </source>
</evidence>
<dbReference type="GO" id="GO:0003676">
    <property type="term" value="F:nucleic acid binding"/>
    <property type="evidence" value="ECO:0007669"/>
    <property type="project" value="InterPro"/>
</dbReference>
<accession>A0AAV1K2X4</accession>
<gene>
    <name evidence="4" type="ORF">LNINA_LOCUS14300</name>
</gene>
<organism evidence="4 5">
    <name type="scientific">Leptosia nina</name>
    <dbReference type="NCBI Taxonomy" id="320188"/>
    <lineage>
        <taxon>Eukaryota</taxon>
        <taxon>Metazoa</taxon>
        <taxon>Ecdysozoa</taxon>
        <taxon>Arthropoda</taxon>
        <taxon>Hexapoda</taxon>
        <taxon>Insecta</taxon>
        <taxon>Pterygota</taxon>
        <taxon>Neoptera</taxon>
        <taxon>Endopterygota</taxon>
        <taxon>Lepidoptera</taxon>
        <taxon>Glossata</taxon>
        <taxon>Ditrysia</taxon>
        <taxon>Papilionoidea</taxon>
        <taxon>Pieridae</taxon>
        <taxon>Pierinae</taxon>
        <taxon>Leptosia</taxon>
    </lineage>
</organism>
<dbReference type="InterPro" id="IPR036875">
    <property type="entry name" value="Znf_CCHC_sf"/>
</dbReference>
<dbReference type="AlphaFoldDB" id="A0AAV1K2X4"/>
<dbReference type="PANTHER" id="PTHR47481:SF36">
    <property type="entry name" value="CCHC-TYPE DOMAIN-CONTAINING PROTEIN"/>
    <property type="match status" value="1"/>
</dbReference>
<comment type="caution">
    <text evidence="4">The sequence shown here is derived from an EMBL/GenBank/DDBJ whole genome shotgun (WGS) entry which is preliminary data.</text>
</comment>
<feature type="region of interest" description="Disordered" evidence="2">
    <location>
        <begin position="186"/>
        <end position="218"/>
    </location>
</feature>
<dbReference type="GO" id="GO:0008270">
    <property type="term" value="F:zinc ion binding"/>
    <property type="evidence" value="ECO:0007669"/>
    <property type="project" value="UniProtKB-KW"/>
</dbReference>
<dbReference type="PROSITE" id="PS50158">
    <property type="entry name" value="ZF_CCHC"/>
    <property type="match status" value="1"/>
</dbReference>
<dbReference type="Proteomes" id="UP001497472">
    <property type="component" value="Unassembled WGS sequence"/>
</dbReference>
<dbReference type="SUPFAM" id="SSF57756">
    <property type="entry name" value="Retrovirus zinc finger-like domains"/>
    <property type="match status" value="1"/>
</dbReference>
<dbReference type="Gene3D" id="4.10.60.10">
    <property type="entry name" value="Zinc finger, CCHC-type"/>
    <property type="match status" value="1"/>
</dbReference>
<keyword evidence="1" id="KW-0479">Metal-binding</keyword>
<feature type="domain" description="CCHC-type" evidence="3">
    <location>
        <begin position="229"/>
        <end position="243"/>
    </location>
</feature>
<keyword evidence="1" id="KW-0862">Zinc</keyword>
<dbReference type="SMART" id="SM00343">
    <property type="entry name" value="ZnF_C2HC"/>
    <property type="match status" value="1"/>
</dbReference>
<sequence length="318" mass="35570">MSSSYLANVPKLKGRENFDDWAFAVENLLILEGADIFLKQEGTGDAAATDAKARAKMILTIDSSLFVHIKDTTTAKQLWTKLRSLFDDSGFSRKITLLRHLISIRLENCENMTNYVTQIVETSQRLSGTGFAINDEWVGSLLLAGLPERFMPMIMAIEHSGIQITADSIKSKLLDMEVADSGESERNSALAAKWRNKSSKGGNTNKHGGQIPNTSMSKSNVNNTKTITCYRCKKTGHYRNQCPLLKEKTVNKKQSNAFNVVFLSGGFSKSDFFIDSGASMHMTPNECWMKNVKYSSSLPEIVVANKKKRYESSRFMFR</sequence>